<keyword evidence="1" id="KW-0812">Transmembrane</keyword>
<evidence type="ECO:0000313" key="2">
    <source>
        <dbReference type="EMBL" id="GAG23526.1"/>
    </source>
</evidence>
<feature type="transmembrane region" description="Helical" evidence="1">
    <location>
        <begin position="206"/>
        <end position="223"/>
    </location>
</feature>
<evidence type="ECO:0000256" key="1">
    <source>
        <dbReference type="SAM" id="Phobius"/>
    </source>
</evidence>
<feature type="non-terminal residue" evidence="2">
    <location>
        <position position="1"/>
    </location>
</feature>
<feature type="transmembrane region" description="Helical" evidence="1">
    <location>
        <begin position="87"/>
        <end position="105"/>
    </location>
</feature>
<organism evidence="2">
    <name type="scientific">marine sediment metagenome</name>
    <dbReference type="NCBI Taxonomy" id="412755"/>
    <lineage>
        <taxon>unclassified sequences</taxon>
        <taxon>metagenomes</taxon>
        <taxon>ecological metagenomes</taxon>
    </lineage>
</organism>
<evidence type="ECO:0008006" key="3">
    <source>
        <dbReference type="Google" id="ProtNLM"/>
    </source>
</evidence>
<dbReference type="EMBL" id="BARS01033224">
    <property type="protein sequence ID" value="GAG23526.1"/>
    <property type="molecule type" value="Genomic_DNA"/>
</dbReference>
<proteinExistence type="predicted"/>
<feature type="transmembrane region" description="Helical" evidence="1">
    <location>
        <begin position="112"/>
        <end position="130"/>
    </location>
</feature>
<feature type="transmembrane region" description="Helical" evidence="1">
    <location>
        <begin position="19"/>
        <end position="39"/>
    </location>
</feature>
<gene>
    <name evidence="2" type="ORF">S01H1_51488</name>
</gene>
<protein>
    <recommendedName>
        <fullName evidence="3">Prenyltransferase</fullName>
    </recommendedName>
</protein>
<feature type="transmembrane region" description="Helical" evidence="1">
    <location>
        <begin position="60"/>
        <end position="81"/>
    </location>
</feature>
<dbReference type="InterPro" id="IPR044878">
    <property type="entry name" value="UbiA_sf"/>
</dbReference>
<feature type="transmembrane region" description="Helical" evidence="1">
    <location>
        <begin position="177"/>
        <end position="200"/>
    </location>
</feature>
<feature type="transmembrane region" description="Helical" evidence="1">
    <location>
        <begin position="235"/>
        <end position="255"/>
    </location>
</feature>
<reference evidence="2" key="1">
    <citation type="journal article" date="2014" name="Front. Microbiol.">
        <title>High frequency of phylogenetically diverse reductive dehalogenase-homologous genes in deep subseafloor sedimentary metagenomes.</title>
        <authorList>
            <person name="Kawai M."/>
            <person name="Futagami T."/>
            <person name="Toyoda A."/>
            <person name="Takaki Y."/>
            <person name="Nishi S."/>
            <person name="Hori S."/>
            <person name="Arai W."/>
            <person name="Tsubouchi T."/>
            <person name="Morono Y."/>
            <person name="Uchiyama I."/>
            <person name="Ito T."/>
            <person name="Fujiyama A."/>
            <person name="Inagaki F."/>
            <person name="Takami H."/>
        </authorList>
    </citation>
    <scope>NUCLEOTIDE SEQUENCE</scope>
    <source>
        <strain evidence="2">Expedition CK06-06</strain>
    </source>
</reference>
<feature type="transmembrane region" description="Helical" evidence="1">
    <location>
        <begin position="145"/>
        <end position="165"/>
    </location>
</feature>
<dbReference type="Gene3D" id="1.10.357.140">
    <property type="entry name" value="UbiA prenyltransferase"/>
    <property type="match status" value="1"/>
</dbReference>
<comment type="caution">
    <text evidence="2">The sequence shown here is derived from an EMBL/GenBank/DDBJ whole genome shotgun (WGS) entry which is preliminary data.</text>
</comment>
<sequence>TFSVIVPCLMAIFLNNLNLWEHLDIIIGFCLYAITGNTLNDMIDAKNPEEKETIERIKGFHWKEIATISIISFVFGTMLFVRTIRTHPINLLILIMIIGMVVFYCIKKDLPIINQILLGVSHVFLPYLIIKIDSSIEPLLTPGEWFLMFCFFSFTFTGQIVHEIIDGDSITRFSLRVQQLTVLISSIITITMGIAILFIIEFEKSIYFLPFCLIPIGSIYTFRKPTSSTKGVKDVGIILGNIILVYFLVLILMFINLS</sequence>
<dbReference type="AlphaFoldDB" id="X0XF12"/>
<accession>X0XF12</accession>
<keyword evidence="1" id="KW-1133">Transmembrane helix</keyword>
<name>X0XF12_9ZZZZ</name>
<keyword evidence="1" id="KW-0472">Membrane</keyword>